<evidence type="ECO:0000256" key="5">
    <source>
        <dbReference type="SAM" id="SignalP"/>
    </source>
</evidence>
<dbReference type="PANTHER" id="PTHR33630">
    <property type="entry name" value="CUTINASE RV1984C-RELATED-RELATED"/>
    <property type="match status" value="1"/>
</dbReference>
<reference evidence="6" key="2">
    <citation type="journal article" date="2023" name="IMA Fungus">
        <title>Comparative genomic study of the Penicillium genus elucidates a diverse pangenome and 15 lateral gene transfer events.</title>
        <authorList>
            <person name="Petersen C."/>
            <person name="Sorensen T."/>
            <person name="Nielsen M.R."/>
            <person name="Sondergaard T.E."/>
            <person name="Sorensen J.L."/>
            <person name="Fitzpatrick D.A."/>
            <person name="Frisvad J.C."/>
            <person name="Nielsen K.L."/>
        </authorList>
    </citation>
    <scope>NUCLEOTIDE SEQUENCE</scope>
    <source>
        <strain evidence="6">IBT 3081</strain>
    </source>
</reference>
<keyword evidence="5" id="KW-0732">Signal</keyword>
<keyword evidence="4" id="KW-0472">Membrane</keyword>
<dbReference type="SMART" id="SM01110">
    <property type="entry name" value="Cutinase"/>
    <property type="match status" value="1"/>
</dbReference>
<dbReference type="GeneID" id="81467986"/>
<name>A0A9W9UVP2_9EURO</name>
<dbReference type="Pfam" id="PF01083">
    <property type="entry name" value="Cutinase"/>
    <property type="match status" value="1"/>
</dbReference>
<dbReference type="SUPFAM" id="SSF53474">
    <property type="entry name" value="alpha/beta-Hydrolases"/>
    <property type="match status" value="1"/>
</dbReference>
<sequence length="316" mass="34243">MYDAIVKIIWALLAATLMLTQTQAQSVSEDDCATGVHAIIARGQGGGDDLNVLSTLSDLILKQVPGSTTIGLPYDHENVLNDTAKLHTVHDGAVLMQQFVQEYVESCPQTKIVVVGYSMGAVLLMDSLCGTSEVGFCFVAPLAPFYNSIIIAAIVYGDITYVPGMPWNVGNCTLGIGLLPRMNSALCRPFASLIRSYCDYGDAQCCSPYPEDGNAAHHGYVSKYNQDVVDFIKQPRQFSGVRSKPLTLSQKITRSTQVPHRLYSNPPRSSPPRAPSAPQSSRSNFPIIPIILITAISSGAYIYLVKSRTGINKRPN</sequence>
<dbReference type="EMBL" id="JAPZBT010000006">
    <property type="protein sequence ID" value="KAJ5356471.1"/>
    <property type="molecule type" value="Genomic_DNA"/>
</dbReference>
<accession>A0A9W9UVP2</accession>
<dbReference type="GO" id="GO:0072330">
    <property type="term" value="P:monocarboxylic acid biosynthetic process"/>
    <property type="evidence" value="ECO:0007669"/>
    <property type="project" value="UniProtKB-ARBA"/>
</dbReference>
<dbReference type="RefSeq" id="XP_056574618.1">
    <property type="nucleotide sequence ID" value="XM_056728803.1"/>
</dbReference>
<dbReference type="Gene3D" id="3.40.50.1820">
    <property type="entry name" value="alpha/beta hydrolase"/>
    <property type="match status" value="1"/>
</dbReference>
<feature type="signal peptide" evidence="5">
    <location>
        <begin position="1"/>
        <end position="24"/>
    </location>
</feature>
<evidence type="ECO:0008006" key="8">
    <source>
        <dbReference type="Google" id="ProtNLM"/>
    </source>
</evidence>
<proteinExistence type="predicted"/>
<organism evidence="6 7">
    <name type="scientific">Penicillium concentricum</name>
    <dbReference type="NCBI Taxonomy" id="293559"/>
    <lineage>
        <taxon>Eukaryota</taxon>
        <taxon>Fungi</taxon>
        <taxon>Dikarya</taxon>
        <taxon>Ascomycota</taxon>
        <taxon>Pezizomycotina</taxon>
        <taxon>Eurotiomycetes</taxon>
        <taxon>Eurotiomycetidae</taxon>
        <taxon>Eurotiales</taxon>
        <taxon>Aspergillaceae</taxon>
        <taxon>Penicillium</taxon>
    </lineage>
</organism>
<dbReference type="GO" id="GO:0017000">
    <property type="term" value="P:antibiotic biosynthetic process"/>
    <property type="evidence" value="ECO:0007669"/>
    <property type="project" value="UniProtKB-ARBA"/>
</dbReference>
<evidence type="ECO:0000256" key="3">
    <source>
        <dbReference type="SAM" id="MobiDB-lite"/>
    </source>
</evidence>
<evidence type="ECO:0000256" key="4">
    <source>
        <dbReference type="SAM" id="Phobius"/>
    </source>
</evidence>
<evidence type="ECO:0000313" key="6">
    <source>
        <dbReference type="EMBL" id="KAJ5356471.1"/>
    </source>
</evidence>
<keyword evidence="1" id="KW-0378">Hydrolase</keyword>
<dbReference type="AlphaFoldDB" id="A0A9W9UVP2"/>
<dbReference type="OrthoDB" id="2586582at2759"/>
<dbReference type="PANTHER" id="PTHR33630:SF9">
    <property type="entry name" value="CUTINASE 4"/>
    <property type="match status" value="1"/>
</dbReference>
<evidence type="ECO:0000313" key="7">
    <source>
        <dbReference type="Proteomes" id="UP001147752"/>
    </source>
</evidence>
<feature type="region of interest" description="Disordered" evidence="3">
    <location>
        <begin position="257"/>
        <end position="281"/>
    </location>
</feature>
<feature type="transmembrane region" description="Helical" evidence="4">
    <location>
        <begin position="285"/>
        <end position="304"/>
    </location>
</feature>
<keyword evidence="7" id="KW-1185">Reference proteome</keyword>
<protein>
    <recommendedName>
        <fullName evidence="8">Cutinase</fullName>
    </recommendedName>
</protein>
<evidence type="ECO:0000256" key="1">
    <source>
        <dbReference type="ARBA" id="ARBA00022801"/>
    </source>
</evidence>
<dbReference type="InterPro" id="IPR029058">
    <property type="entry name" value="AB_hydrolase_fold"/>
</dbReference>
<reference evidence="6" key="1">
    <citation type="submission" date="2022-12" db="EMBL/GenBank/DDBJ databases">
        <authorList>
            <person name="Petersen C."/>
        </authorList>
    </citation>
    <scope>NUCLEOTIDE SEQUENCE</scope>
    <source>
        <strain evidence="6">IBT 3081</strain>
    </source>
</reference>
<keyword evidence="4" id="KW-0812">Transmembrane</keyword>
<keyword evidence="2" id="KW-1015">Disulfide bond</keyword>
<dbReference type="InterPro" id="IPR000675">
    <property type="entry name" value="Cutinase/axe"/>
</dbReference>
<keyword evidence="4" id="KW-1133">Transmembrane helix</keyword>
<comment type="caution">
    <text evidence="6">The sequence shown here is derived from an EMBL/GenBank/DDBJ whole genome shotgun (WGS) entry which is preliminary data.</text>
</comment>
<dbReference type="GO" id="GO:0052689">
    <property type="term" value="F:carboxylic ester hydrolase activity"/>
    <property type="evidence" value="ECO:0007669"/>
    <property type="project" value="UniProtKB-ARBA"/>
</dbReference>
<evidence type="ECO:0000256" key="2">
    <source>
        <dbReference type="ARBA" id="ARBA00023157"/>
    </source>
</evidence>
<gene>
    <name evidence="6" type="ORF">N7517_011080</name>
</gene>
<feature type="chain" id="PRO_5040724845" description="Cutinase" evidence="5">
    <location>
        <begin position="25"/>
        <end position="316"/>
    </location>
</feature>
<dbReference type="Proteomes" id="UP001147752">
    <property type="component" value="Unassembled WGS sequence"/>
</dbReference>